<feature type="domain" description="Amidase" evidence="11">
    <location>
        <begin position="23"/>
        <end position="462"/>
    </location>
</feature>
<dbReference type="GO" id="GO:0016787">
    <property type="term" value="F:hydrolase activity"/>
    <property type="evidence" value="ECO:0007669"/>
    <property type="project" value="UniProtKB-KW"/>
</dbReference>
<keyword evidence="6 10" id="KW-0547">Nucleotide-binding</keyword>
<keyword evidence="12" id="KW-0808">Transferase</keyword>
<comment type="catalytic activity">
    <reaction evidence="9 10">
        <text>L-glutamyl-tRNA(Gln) + L-glutamine + ATP + H2O = L-glutaminyl-tRNA(Gln) + L-glutamate + ADP + phosphate + H(+)</text>
        <dbReference type="Rhea" id="RHEA:17521"/>
        <dbReference type="Rhea" id="RHEA-COMP:9681"/>
        <dbReference type="Rhea" id="RHEA-COMP:9684"/>
        <dbReference type="ChEBI" id="CHEBI:15377"/>
        <dbReference type="ChEBI" id="CHEBI:15378"/>
        <dbReference type="ChEBI" id="CHEBI:29985"/>
        <dbReference type="ChEBI" id="CHEBI:30616"/>
        <dbReference type="ChEBI" id="CHEBI:43474"/>
        <dbReference type="ChEBI" id="CHEBI:58359"/>
        <dbReference type="ChEBI" id="CHEBI:78520"/>
        <dbReference type="ChEBI" id="CHEBI:78521"/>
        <dbReference type="ChEBI" id="CHEBI:456216"/>
        <dbReference type="EC" id="6.3.5.7"/>
    </reaction>
</comment>
<evidence type="ECO:0000256" key="8">
    <source>
        <dbReference type="ARBA" id="ARBA00022917"/>
    </source>
</evidence>
<feature type="active site" description="Charge relay system" evidence="10">
    <location>
        <position position="150"/>
    </location>
</feature>
<evidence type="ECO:0000256" key="10">
    <source>
        <dbReference type="HAMAP-Rule" id="MF_00120"/>
    </source>
</evidence>
<dbReference type="PANTHER" id="PTHR11895">
    <property type="entry name" value="TRANSAMIDASE"/>
    <property type="match status" value="1"/>
</dbReference>
<proteinExistence type="inferred from homology"/>
<evidence type="ECO:0000256" key="4">
    <source>
        <dbReference type="ARBA" id="ARBA00014428"/>
    </source>
</evidence>
<dbReference type="HOGENOM" id="CLU_009600_0_3_0"/>
<evidence type="ECO:0000313" key="12">
    <source>
        <dbReference type="EMBL" id="ADC89092.1"/>
    </source>
</evidence>
<comment type="subunit">
    <text evidence="2 10">Heterotrimer of A, B and C subunits.</text>
</comment>
<evidence type="ECO:0000256" key="9">
    <source>
        <dbReference type="ARBA" id="ARBA00047407"/>
    </source>
</evidence>
<dbReference type="InterPro" id="IPR000120">
    <property type="entry name" value="Amidase"/>
</dbReference>
<dbReference type="GO" id="GO:0050567">
    <property type="term" value="F:glutaminyl-tRNA synthase (glutamine-hydrolyzing) activity"/>
    <property type="evidence" value="ECO:0007669"/>
    <property type="project" value="UniProtKB-UniRule"/>
</dbReference>
<protein>
    <recommendedName>
        <fullName evidence="4 10">Glutamyl-tRNA(Gln) amidotransferase subunit A</fullName>
        <shortName evidence="10">Glu-ADT subunit A</shortName>
        <ecNumber evidence="3 10">6.3.5.7</ecNumber>
    </recommendedName>
</protein>
<dbReference type="STRING" id="638303.Thal_0458"/>
<dbReference type="OrthoDB" id="9811471at2"/>
<evidence type="ECO:0000256" key="7">
    <source>
        <dbReference type="ARBA" id="ARBA00022840"/>
    </source>
</evidence>
<dbReference type="GO" id="GO:0016740">
    <property type="term" value="F:transferase activity"/>
    <property type="evidence" value="ECO:0007669"/>
    <property type="project" value="UniProtKB-KW"/>
</dbReference>
<keyword evidence="13" id="KW-1185">Reference proteome</keyword>
<name>D3SPK5_THEAH</name>
<keyword evidence="7 10" id="KW-0067">ATP-binding</keyword>
<dbReference type="KEGG" id="tal:Thal_0458"/>
<dbReference type="GO" id="GO:0030956">
    <property type="term" value="C:glutamyl-tRNA(Gln) amidotransferase complex"/>
    <property type="evidence" value="ECO:0007669"/>
    <property type="project" value="InterPro"/>
</dbReference>
<dbReference type="InterPro" id="IPR004412">
    <property type="entry name" value="GatA"/>
</dbReference>
<gene>
    <name evidence="10" type="primary">gatA</name>
    <name evidence="12" type="ordered locus">Thal_0458</name>
</gene>
<dbReference type="AlphaFoldDB" id="D3SPK5"/>
<evidence type="ECO:0000256" key="1">
    <source>
        <dbReference type="ARBA" id="ARBA00008069"/>
    </source>
</evidence>
<keyword evidence="12" id="KW-0378">Hydrolase</keyword>
<accession>D3SPK5</accession>
<comment type="function">
    <text evidence="10">Allows the formation of correctly charged Gln-tRNA(Gln) through the transamidation of misacylated Glu-tRNA(Gln) in organisms which lack glutaminyl-tRNA synthetase. The reaction takes place in the presence of glutamine and ATP through an activated gamma-phospho-Glu-tRNA(Gln).</text>
</comment>
<feature type="active site" description="Charge relay system" evidence="10">
    <location>
        <position position="75"/>
    </location>
</feature>
<evidence type="ECO:0000256" key="6">
    <source>
        <dbReference type="ARBA" id="ARBA00022741"/>
    </source>
</evidence>
<dbReference type="PROSITE" id="PS00571">
    <property type="entry name" value="AMIDASES"/>
    <property type="match status" value="1"/>
</dbReference>
<dbReference type="PANTHER" id="PTHR11895:SF151">
    <property type="entry name" value="GLUTAMYL-TRNA(GLN) AMIDOTRANSFERASE SUBUNIT A"/>
    <property type="match status" value="1"/>
</dbReference>
<dbReference type="InterPro" id="IPR023631">
    <property type="entry name" value="Amidase_dom"/>
</dbReference>
<evidence type="ECO:0000256" key="5">
    <source>
        <dbReference type="ARBA" id="ARBA00022598"/>
    </source>
</evidence>
<comment type="similarity">
    <text evidence="1 10">Belongs to the amidase family. GatA subfamily.</text>
</comment>
<sequence length="482" mass="53760">MLWQKSVVEILQLLRKGEVKPSEVVQSFYERFLATEDKVKAYITPLYHEALEVAKKLDQEKPSHRPLYGIPVAVKDNINVEGTRTTCASRILENYVSPYDAEVIRRLKEAGAIVVGKTNMDEFAMGSSTEYSAFFPTRNPWDTGRVPGGSSGGSAVAVAVLSAPLSLGSDTGGSIRQPASFCGVLGLKPTYGRVSRYGLVAFASSLDQIGPFARRTEDMALILEVISGYDPKDSTSAPKEVPRYTEEIKKDIKGLKVGVPREFTEYPVEEGVKEIFDNFLRWLEKNGCEVTEVSLPHVKYSIPAYYVIAPSEASSNLARYDGVRYGYRAKDYNSIEELYAKTRDEGFGPEVKRRILLGTFALSAGYYDAYYLKAMKVRALIRRDFEEAFRKVDLIVSPTSPTVAFPFGERTQDPIQMYLSDIFTVSVNLANLPGLSIPAGMWNGLPVGVQLIGKAFDEALLLRVSYAWEHYYRHWELLPPVA</sequence>
<evidence type="ECO:0000259" key="11">
    <source>
        <dbReference type="Pfam" id="PF01425"/>
    </source>
</evidence>
<dbReference type="NCBIfam" id="TIGR00132">
    <property type="entry name" value="gatA"/>
    <property type="match status" value="1"/>
</dbReference>
<evidence type="ECO:0000256" key="2">
    <source>
        <dbReference type="ARBA" id="ARBA00011123"/>
    </source>
</evidence>
<evidence type="ECO:0000256" key="3">
    <source>
        <dbReference type="ARBA" id="ARBA00012739"/>
    </source>
</evidence>
<keyword evidence="5 10" id="KW-0436">Ligase</keyword>
<dbReference type="eggNOG" id="COG0154">
    <property type="taxonomic scope" value="Bacteria"/>
</dbReference>
<dbReference type="InterPro" id="IPR020556">
    <property type="entry name" value="Amidase_CS"/>
</dbReference>
<dbReference type="InterPro" id="IPR036928">
    <property type="entry name" value="AS_sf"/>
</dbReference>
<dbReference type="SUPFAM" id="SSF75304">
    <property type="entry name" value="Amidase signature (AS) enzymes"/>
    <property type="match status" value="1"/>
</dbReference>
<organism evidence="12 13">
    <name type="scientific">Thermocrinis albus (strain DSM 14484 / JCM 11386 / HI 11/12)</name>
    <dbReference type="NCBI Taxonomy" id="638303"/>
    <lineage>
        <taxon>Bacteria</taxon>
        <taxon>Pseudomonadati</taxon>
        <taxon>Aquificota</taxon>
        <taxon>Aquificia</taxon>
        <taxon>Aquificales</taxon>
        <taxon>Aquificaceae</taxon>
        <taxon>Thermocrinis</taxon>
    </lineage>
</organism>
<dbReference type="Gene3D" id="3.90.1300.10">
    <property type="entry name" value="Amidase signature (AS) domain"/>
    <property type="match status" value="1"/>
</dbReference>
<dbReference type="HAMAP" id="MF_00120">
    <property type="entry name" value="GatA"/>
    <property type="match status" value="1"/>
</dbReference>
<evidence type="ECO:0000313" key="13">
    <source>
        <dbReference type="Proteomes" id="UP000002043"/>
    </source>
</evidence>
<dbReference type="EC" id="6.3.5.7" evidence="3 10"/>
<reference evidence="13" key="1">
    <citation type="journal article" date="2010" name="Stand. Genomic Sci.">
        <title>Complete genome sequence of Thermocrinis albus type strain (HI 11/12T).</title>
        <authorList>
            <person name="Wirth R."/>
            <person name="Sikorski J."/>
            <person name="Brambilla E."/>
            <person name="Misra M."/>
            <person name="Lapidus A."/>
            <person name="Copeland A."/>
            <person name="Nolan M."/>
            <person name="Lucas S."/>
            <person name="Chen F."/>
            <person name="Tice H."/>
            <person name="Cheng J.F."/>
            <person name="Han C."/>
            <person name="Detter J.C."/>
            <person name="Tapia R."/>
            <person name="Bruce D."/>
            <person name="Goodwin L."/>
            <person name="Pitluck S."/>
            <person name="Pati A."/>
            <person name="Anderson I."/>
            <person name="Ivanova N."/>
            <person name="Mavromatis K."/>
            <person name="Mikhailova N."/>
            <person name="Chen A."/>
            <person name="Palaniappan K."/>
            <person name="Bilek Y."/>
            <person name="Hader T."/>
            <person name="Land M."/>
            <person name="Hauser L."/>
            <person name="Chang Y.J."/>
            <person name="Jeffries C.D."/>
            <person name="Tindall B.J."/>
            <person name="Rohde M."/>
            <person name="Goker M."/>
            <person name="Bristow J."/>
            <person name="Eisen J.A."/>
            <person name="Markowitz V."/>
            <person name="Hugenholtz P."/>
            <person name="Kyrpides N.C."/>
            <person name="Klenk H.P."/>
        </authorList>
    </citation>
    <scope>NUCLEOTIDE SEQUENCE [LARGE SCALE GENOMIC DNA]</scope>
    <source>
        <strain evidence="13">DSM 14484 / JCM 11386 / HI 11/12</strain>
    </source>
</reference>
<dbReference type="GO" id="GO:0005524">
    <property type="term" value="F:ATP binding"/>
    <property type="evidence" value="ECO:0007669"/>
    <property type="project" value="UniProtKB-KW"/>
</dbReference>
<dbReference type="Pfam" id="PF01425">
    <property type="entry name" value="Amidase"/>
    <property type="match status" value="1"/>
</dbReference>
<dbReference type="GO" id="GO:0006412">
    <property type="term" value="P:translation"/>
    <property type="evidence" value="ECO:0007669"/>
    <property type="project" value="UniProtKB-UniRule"/>
</dbReference>
<dbReference type="RefSeq" id="WP_012991499.1">
    <property type="nucleotide sequence ID" value="NC_013894.1"/>
</dbReference>
<keyword evidence="8 10" id="KW-0648">Protein biosynthesis</keyword>
<dbReference type="EMBL" id="CP001931">
    <property type="protein sequence ID" value="ADC89092.1"/>
    <property type="molecule type" value="Genomic_DNA"/>
</dbReference>
<feature type="active site" description="Acyl-ester intermediate" evidence="10">
    <location>
        <position position="174"/>
    </location>
</feature>
<dbReference type="Proteomes" id="UP000002043">
    <property type="component" value="Chromosome"/>
</dbReference>